<dbReference type="Gene3D" id="1.25.40.10">
    <property type="entry name" value="Tetratricopeptide repeat domain"/>
    <property type="match status" value="4"/>
</dbReference>
<evidence type="ECO:0000256" key="1">
    <source>
        <dbReference type="ARBA" id="ARBA00022737"/>
    </source>
</evidence>
<dbReference type="PROSITE" id="PS51375">
    <property type="entry name" value="PPR"/>
    <property type="match status" value="6"/>
</dbReference>
<feature type="repeat" description="PPR" evidence="2">
    <location>
        <begin position="178"/>
        <end position="212"/>
    </location>
</feature>
<accession>A0A7I8K4S3</accession>
<gene>
    <name evidence="3" type="ORF">SI8410_02002814</name>
</gene>
<feature type="repeat" description="PPR" evidence="2">
    <location>
        <begin position="240"/>
        <end position="274"/>
    </location>
</feature>
<reference evidence="3" key="1">
    <citation type="submission" date="2020-02" db="EMBL/GenBank/DDBJ databases">
        <authorList>
            <person name="Scholz U."/>
            <person name="Mascher M."/>
            <person name="Fiebig A."/>
        </authorList>
    </citation>
    <scope>NUCLEOTIDE SEQUENCE</scope>
</reference>
<dbReference type="AlphaFoldDB" id="A0A7I8K4S3"/>
<dbReference type="GO" id="GO:0009451">
    <property type="term" value="P:RNA modification"/>
    <property type="evidence" value="ECO:0007669"/>
    <property type="project" value="InterPro"/>
</dbReference>
<dbReference type="Proteomes" id="UP000663760">
    <property type="component" value="Chromosome 2"/>
</dbReference>
<keyword evidence="4" id="KW-1185">Reference proteome</keyword>
<proteinExistence type="predicted"/>
<dbReference type="InterPro" id="IPR046848">
    <property type="entry name" value="E_motif"/>
</dbReference>
<dbReference type="EMBL" id="LR746265">
    <property type="protein sequence ID" value="CAA7391531.1"/>
    <property type="molecule type" value="Genomic_DNA"/>
</dbReference>
<keyword evidence="1" id="KW-0677">Repeat</keyword>
<dbReference type="InterPro" id="IPR002885">
    <property type="entry name" value="PPR_rpt"/>
</dbReference>
<evidence type="ECO:0000313" key="4">
    <source>
        <dbReference type="Proteomes" id="UP000663760"/>
    </source>
</evidence>
<evidence type="ECO:0000256" key="2">
    <source>
        <dbReference type="PROSITE-ProRule" id="PRU00708"/>
    </source>
</evidence>
<dbReference type="SUPFAM" id="SSF48452">
    <property type="entry name" value="TPR-like"/>
    <property type="match status" value="1"/>
</dbReference>
<feature type="repeat" description="PPR" evidence="2">
    <location>
        <begin position="376"/>
        <end position="411"/>
    </location>
</feature>
<dbReference type="Pfam" id="PF01535">
    <property type="entry name" value="PPR"/>
    <property type="match status" value="3"/>
</dbReference>
<dbReference type="OrthoDB" id="330671at2759"/>
<protein>
    <submittedName>
        <fullName evidence="3">Uncharacterized protein</fullName>
    </submittedName>
</protein>
<sequence length="535" mass="58269">MSASAAAPTPAILAFTETASSLDHIRQAHAHMLKTGFINSPYAAGRLVSSAVSLPEAERPAAVAYAHSLFARVGVPSSFIWNTMIRAHATSGNPAAALLLFRRMLHSPAVPDKFTFPFVLKACTSLQAAEEARQVHAYALKSGLDSDIFVTNTLIHGLASAGFTIEARKLFDRMTHRDHVSYNALISAYVEQGLMTDARALFDTMPERTTETWNFVISGYVKLGLVDEAMELFTAMPVKDVVSWNAIITGLIREGLFYEALALFREMQSSEVRPDGCTLINVVSACAQAGALAQGVWLHAYASKNGLRVDGFLATALVDLYSKGGCIEKALQLFNSALKKDVSTWNSMIYGLGSHGRGEHAILFFRQMLAEGFSPNATTFLSVLSACSHNGLLDEGRRIFYQMVEEYNIGPAVEHYGCLVDLLGRAGLLKEAEDLIDCVPFKGDASVLWESLLGASVRHGDLARTELAAKRLLDSCPRESSAFVQLSNAYAAMSRWDDARRVRLMMNLKNIRKQPGSSTIVVDGVVHQFLAGSCF</sequence>
<name>A0A7I8K4S3_SPIIN</name>
<evidence type="ECO:0000313" key="3">
    <source>
        <dbReference type="EMBL" id="CAA7391531.1"/>
    </source>
</evidence>
<dbReference type="Pfam" id="PF20431">
    <property type="entry name" value="E_motif"/>
    <property type="match status" value="1"/>
</dbReference>
<feature type="repeat" description="PPR" evidence="2">
    <location>
        <begin position="77"/>
        <end position="111"/>
    </location>
</feature>
<dbReference type="PANTHER" id="PTHR47926:SF436">
    <property type="entry name" value="PENTATRICOPEPTIDE REPEAT-CONTAINING PROTEIN ELI1, CHLOROPLASTIC-LIKE ISOFORM X2"/>
    <property type="match status" value="1"/>
</dbReference>
<organism evidence="3 4">
    <name type="scientific">Spirodela intermedia</name>
    <name type="common">Intermediate duckweed</name>
    <dbReference type="NCBI Taxonomy" id="51605"/>
    <lineage>
        <taxon>Eukaryota</taxon>
        <taxon>Viridiplantae</taxon>
        <taxon>Streptophyta</taxon>
        <taxon>Embryophyta</taxon>
        <taxon>Tracheophyta</taxon>
        <taxon>Spermatophyta</taxon>
        <taxon>Magnoliopsida</taxon>
        <taxon>Liliopsida</taxon>
        <taxon>Araceae</taxon>
        <taxon>Lemnoideae</taxon>
        <taxon>Spirodela</taxon>
    </lineage>
</organism>
<dbReference type="GO" id="GO:0003723">
    <property type="term" value="F:RNA binding"/>
    <property type="evidence" value="ECO:0007669"/>
    <property type="project" value="InterPro"/>
</dbReference>
<dbReference type="PANTHER" id="PTHR47926">
    <property type="entry name" value="PENTATRICOPEPTIDE REPEAT-CONTAINING PROTEIN"/>
    <property type="match status" value="1"/>
</dbReference>
<dbReference type="NCBIfam" id="TIGR00756">
    <property type="entry name" value="PPR"/>
    <property type="match status" value="7"/>
</dbReference>
<feature type="repeat" description="PPR" evidence="2">
    <location>
        <begin position="147"/>
        <end position="177"/>
    </location>
</feature>
<dbReference type="InterPro" id="IPR011990">
    <property type="entry name" value="TPR-like_helical_dom_sf"/>
</dbReference>
<dbReference type="InterPro" id="IPR046960">
    <property type="entry name" value="PPR_At4g14850-like_plant"/>
</dbReference>
<feature type="repeat" description="PPR" evidence="2">
    <location>
        <begin position="341"/>
        <end position="375"/>
    </location>
</feature>
<dbReference type="FunFam" id="1.25.40.10:FF:000348">
    <property type="entry name" value="Pentatricopeptide repeat-containing protein chloroplastic"/>
    <property type="match status" value="1"/>
</dbReference>
<dbReference type="Pfam" id="PF13041">
    <property type="entry name" value="PPR_2"/>
    <property type="match status" value="3"/>
</dbReference>
<dbReference type="FunFam" id="1.25.40.10:FF:000470">
    <property type="entry name" value="Pentatricopeptide repeat-containing protein At5g66520"/>
    <property type="match status" value="1"/>
</dbReference>
<dbReference type="FunFam" id="1.25.40.10:FF:000090">
    <property type="entry name" value="Pentatricopeptide repeat-containing protein, chloroplastic"/>
    <property type="match status" value="1"/>
</dbReference>